<comment type="subunit">
    <text evidence="10">Component of the NDC80 complex.</text>
</comment>
<dbReference type="Gene3D" id="1.10.418.30">
    <property type="entry name" value="Ncd80 complex, Ncd80 subunit"/>
    <property type="match status" value="1"/>
</dbReference>
<evidence type="ECO:0000256" key="10">
    <source>
        <dbReference type="RuleBase" id="RU368072"/>
    </source>
</evidence>
<feature type="region of interest" description="Disordered" evidence="12">
    <location>
        <begin position="1"/>
        <end position="82"/>
    </location>
</feature>
<evidence type="ECO:0000256" key="8">
    <source>
        <dbReference type="ARBA" id="ARBA00023306"/>
    </source>
</evidence>
<dbReference type="InterPro" id="IPR038273">
    <property type="entry name" value="Ndc80_sf"/>
</dbReference>
<keyword evidence="7 10" id="KW-0539">Nucleus</keyword>
<gene>
    <name evidence="14" type="ORF">CHIRRI_LOCUS2888</name>
</gene>
<dbReference type="InterPro" id="IPR055260">
    <property type="entry name" value="Ndc80_CH"/>
</dbReference>
<comment type="function">
    <text evidence="10">Acts as a component of the essential kinetochore-associated NDC80 complex, which is required for chromosome segregation and spindle checkpoint activity.</text>
</comment>
<keyword evidence="9 10" id="KW-0137">Centromere</keyword>
<evidence type="ECO:0000256" key="5">
    <source>
        <dbReference type="ARBA" id="ARBA00022838"/>
    </source>
</evidence>
<dbReference type="EMBL" id="OU895877">
    <property type="protein sequence ID" value="CAG9799930.1"/>
    <property type="molecule type" value="Genomic_DNA"/>
</dbReference>
<evidence type="ECO:0000256" key="4">
    <source>
        <dbReference type="ARBA" id="ARBA00022776"/>
    </source>
</evidence>
<feature type="compositionally biased region" description="Polar residues" evidence="12">
    <location>
        <begin position="1"/>
        <end position="35"/>
    </location>
</feature>
<feature type="compositionally biased region" description="Low complexity" evidence="12">
    <location>
        <begin position="36"/>
        <end position="49"/>
    </location>
</feature>
<evidence type="ECO:0000256" key="9">
    <source>
        <dbReference type="ARBA" id="ARBA00023328"/>
    </source>
</evidence>
<evidence type="ECO:0000256" key="7">
    <source>
        <dbReference type="ARBA" id="ARBA00023242"/>
    </source>
</evidence>
<dbReference type="PANTHER" id="PTHR10643">
    <property type="entry name" value="KINETOCHORE PROTEIN NDC80"/>
    <property type="match status" value="1"/>
</dbReference>
<reference evidence="14" key="2">
    <citation type="submission" date="2022-10" db="EMBL/GenBank/DDBJ databases">
        <authorList>
            <consortium name="ENA_rothamsted_submissions"/>
            <consortium name="culmorum"/>
            <person name="King R."/>
        </authorList>
    </citation>
    <scope>NUCLEOTIDE SEQUENCE</scope>
</reference>
<keyword evidence="4 10" id="KW-0498">Mitosis</keyword>
<feature type="domain" description="Kinetochore protein Ndc80 CH" evidence="13">
    <location>
        <begin position="85"/>
        <end position="206"/>
    </location>
</feature>
<keyword evidence="8 10" id="KW-0131">Cell cycle</keyword>
<name>A0A9N9WNS3_9DIPT</name>
<evidence type="ECO:0000256" key="6">
    <source>
        <dbReference type="ARBA" id="ARBA00023054"/>
    </source>
</evidence>
<evidence type="ECO:0000256" key="1">
    <source>
        <dbReference type="ARBA" id="ARBA00007050"/>
    </source>
</evidence>
<protein>
    <recommendedName>
        <fullName evidence="10">Kinetochore protein NDC80</fullName>
    </recommendedName>
</protein>
<dbReference type="PANTHER" id="PTHR10643:SF2">
    <property type="entry name" value="KINETOCHORE PROTEIN NDC80 HOMOLOG"/>
    <property type="match status" value="1"/>
</dbReference>
<dbReference type="Pfam" id="PF03801">
    <property type="entry name" value="Ndc80_HEC"/>
    <property type="match status" value="1"/>
</dbReference>
<keyword evidence="2 10" id="KW-0158">Chromosome</keyword>
<evidence type="ECO:0000313" key="15">
    <source>
        <dbReference type="Proteomes" id="UP001153620"/>
    </source>
</evidence>
<evidence type="ECO:0000256" key="2">
    <source>
        <dbReference type="ARBA" id="ARBA00022454"/>
    </source>
</evidence>
<dbReference type="AlphaFoldDB" id="A0A9N9WNS3"/>
<dbReference type="GO" id="GO:0051301">
    <property type="term" value="P:cell division"/>
    <property type="evidence" value="ECO:0007669"/>
    <property type="project" value="UniProtKB-UniRule"/>
</dbReference>
<dbReference type="InterPro" id="IPR005550">
    <property type="entry name" value="Kinetochore_Ndc80"/>
</dbReference>
<evidence type="ECO:0000256" key="3">
    <source>
        <dbReference type="ARBA" id="ARBA00022618"/>
    </source>
</evidence>
<evidence type="ECO:0000256" key="11">
    <source>
        <dbReference type="SAM" id="Coils"/>
    </source>
</evidence>
<keyword evidence="3 10" id="KW-0132">Cell division</keyword>
<dbReference type="GO" id="GO:0031262">
    <property type="term" value="C:Ndc80 complex"/>
    <property type="evidence" value="ECO:0007669"/>
    <property type="project" value="UniProtKB-UniRule"/>
</dbReference>
<dbReference type="Proteomes" id="UP001153620">
    <property type="component" value="Chromosome 1"/>
</dbReference>
<reference evidence="14" key="1">
    <citation type="submission" date="2022-01" db="EMBL/GenBank/DDBJ databases">
        <authorList>
            <person name="King R."/>
        </authorList>
    </citation>
    <scope>NUCLEOTIDE SEQUENCE</scope>
</reference>
<sequence>MSQIPRRTSEFQPSSTKRPARNSRITSSVSRPSTTAAAFNSRISAAASSNVRPSTSYPRVSATPMRTPAKTPNRSGSRDRMTVVQMTAEKEKAPTEDRDFIYTKSQQVLEELSKQDRFNELVQKGLKSMTLKNFISILEYFLEPICGSVPKDFQTNYIDFSHNLLIQLEYPFSNNKSSLKTPNAPHCLNNIIILLGWLADFSRIDEEAINYKITDELPDIESMKVFMEQTSEAYKLFNDERDYSDIEKKIKETFLEMRGIIGSDVESEKERLQFEIGQLQKESKPLSLLKDFNEKKKQSTELDQKIATHNNNIGDHNRTITNLKSNLALKQQALDHVQKELKTLNNQIKTQLMTLEKRQQILVEITHLKSALMSKRNAVMELTEASSENEIALSNLISKKFQLIDRLNNLIYTLSSELNSAGNTDEFDPEHYVIKSSNDDVNMEGMLNQMHKGLIGLKNKYFRMQAEMKDQIMKTESEKHNCKTQKDILDAKLQQIRKTFEQIVNEESIVEQELSALVHNIQANYYERKEKIKQNEKEMIERTKGLQQLENEVKELREKREDFGAKSVAQCEKLLKERQNEIEARRQFLKENTAAINYYHRNKEQLPQELENMLGEVRQRKMDEENKEN</sequence>
<keyword evidence="6 11" id="KW-0175">Coiled coil</keyword>
<keyword evidence="15" id="KW-1185">Reference proteome</keyword>
<comment type="similarity">
    <text evidence="1 10">Belongs to the NDC80/HEC1 family.</text>
</comment>
<dbReference type="GO" id="GO:0051315">
    <property type="term" value="P:attachment of mitotic spindle microtubules to kinetochore"/>
    <property type="evidence" value="ECO:0007669"/>
    <property type="project" value="UniProtKB-UniRule"/>
</dbReference>
<evidence type="ECO:0000256" key="12">
    <source>
        <dbReference type="SAM" id="MobiDB-lite"/>
    </source>
</evidence>
<evidence type="ECO:0000259" key="13">
    <source>
        <dbReference type="Pfam" id="PF03801"/>
    </source>
</evidence>
<comment type="subcellular location">
    <subcellularLocation>
        <location evidence="10">Chromosome</location>
        <location evidence="10">Centromere</location>
        <location evidence="10">Kinetochore</location>
    </subcellularLocation>
    <subcellularLocation>
        <location evidence="10">Nucleus</location>
    </subcellularLocation>
</comment>
<dbReference type="OrthoDB" id="7459479at2759"/>
<organism evidence="14 15">
    <name type="scientific">Chironomus riparius</name>
    <dbReference type="NCBI Taxonomy" id="315576"/>
    <lineage>
        <taxon>Eukaryota</taxon>
        <taxon>Metazoa</taxon>
        <taxon>Ecdysozoa</taxon>
        <taxon>Arthropoda</taxon>
        <taxon>Hexapoda</taxon>
        <taxon>Insecta</taxon>
        <taxon>Pterygota</taxon>
        <taxon>Neoptera</taxon>
        <taxon>Endopterygota</taxon>
        <taxon>Diptera</taxon>
        <taxon>Nematocera</taxon>
        <taxon>Chironomoidea</taxon>
        <taxon>Chironomidae</taxon>
        <taxon>Chironominae</taxon>
        <taxon>Chironomus</taxon>
    </lineage>
</organism>
<evidence type="ECO:0000313" key="14">
    <source>
        <dbReference type="EMBL" id="CAG9799930.1"/>
    </source>
</evidence>
<feature type="coiled-coil region" evidence="11">
    <location>
        <begin position="532"/>
        <end position="592"/>
    </location>
</feature>
<accession>A0A9N9WNS3</accession>
<proteinExistence type="inferred from homology"/>
<dbReference type="GO" id="GO:0005634">
    <property type="term" value="C:nucleus"/>
    <property type="evidence" value="ECO:0007669"/>
    <property type="project" value="UniProtKB-SubCell"/>
</dbReference>
<feature type="coiled-coil region" evidence="11">
    <location>
        <begin position="320"/>
        <end position="358"/>
    </location>
</feature>
<keyword evidence="5 10" id="KW-0995">Kinetochore</keyword>